<protein>
    <submittedName>
        <fullName evidence="1">ELKS/Rab6-interacting/CAST family member 1-like isoform X1</fullName>
    </submittedName>
</protein>
<comment type="caution">
    <text evidence="1">The sequence shown here is derived from an EMBL/GenBank/DDBJ whole genome shotgun (WGS) entry which is preliminary data.</text>
</comment>
<reference evidence="1 2" key="1">
    <citation type="journal article" date="2024" name="Ann. Entomol. Soc. Am.">
        <title>Genomic analyses of the southern and eastern yellowjacket wasps (Hymenoptera: Vespidae) reveal evolutionary signatures of social life.</title>
        <authorList>
            <person name="Catto M.A."/>
            <person name="Caine P.B."/>
            <person name="Orr S.E."/>
            <person name="Hunt B.G."/>
            <person name="Goodisman M.A.D."/>
        </authorList>
    </citation>
    <scope>NUCLEOTIDE SEQUENCE [LARGE SCALE GENOMIC DNA]</scope>
    <source>
        <strain evidence="1">233</strain>
        <tissue evidence="1">Head and thorax</tissue>
    </source>
</reference>
<organism evidence="1 2">
    <name type="scientific">Vespula squamosa</name>
    <name type="common">Southern yellow jacket</name>
    <name type="synonym">Wasp</name>
    <dbReference type="NCBI Taxonomy" id="30214"/>
    <lineage>
        <taxon>Eukaryota</taxon>
        <taxon>Metazoa</taxon>
        <taxon>Ecdysozoa</taxon>
        <taxon>Arthropoda</taxon>
        <taxon>Hexapoda</taxon>
        <taxon>Insecta</taxon>
        <taxon>Pterygota</taxon>
        <taxon>Neoptera</taxon>
        <taxon>Endopterygota</taxon>
        <taxon>Hymenoptera</taxon>
        <taxon>Apocrita</taxon>
        <taxon>Aculeata</taxon>
        <taxon>Vespoidea</taxon>
        <taxon>Vespidae</taxon>
        <taxon>Vespinae</taxon>
        <taxon>Vespula</taxon>
    </lineage>
</organism>
<gene>
    <name evidence="1" type="ORF">V1478_011344</name>
</gene>
<dbReference type="AlphaFoldDB" id="A0ABD2AGU7"/>
<dbReference type="Proteomes" id="UP001607302">
    <property type="component" value="Unassembled WGS sequence"/>
</dbReference>
<evidence type="ECO:0000313" key="1">
    <source>
        <dbReference type="EMBL" id="KAL2718925.1"/>
    </source>
</evidence>
<proteinExistence type="predicted"/>
<sequence length="103" mass="12012">MCKSLLVTRLTELNQQLTTIVKLQKMEDEYDKNPILYSKICDCPHHILSTGENKKKIPCNINTCKARKRCTCLYQCTKISKCKFFNNIDIINNYLLLFITSFA</sequence>
<keyword evidence="2" id="KW-1185">Reference proteome</keyword>
<name>A0ABD2AGU7_VESSQ</name>
<evidence type="ECO:0000313" key="2">
    <source>
        <dbReference type="Proteomes" id="UP001607302"/>
    </source>
</evidence>
<dbReference type="EMBL" id="JAUDFV010000151">
    <property type="protein sequence ID" value="KAL2718925.1"/>
    <property type="molecule type" value="Genomic_DNA"/>
</dbReference>
<accession>A0ABD2AGU7</accession>